<accession>A0A0D3HKL3</accession>
<name>A0A0D3HKL3_9ORYZ</name>
<dbReference type="Proteomes" id="UP000026960">
    <property type="component" value="Chromosome 11"/>
</dbReference>
<reference evidence="2" key="2">
    <citation type="submission" date="2015-03" db="UniProtKB">
        <authorList>
            <consortium name="EnsemblPlants"/>
        </authorList>
    </citation>
    <scope>IDENTIFICATION</scope>
</reference>
<protein>
    <submittedName>
        <fullName evidence="2">Uncharacterized protein</fullName>
    </submittedName>
</protein>
<dbReference type="PaxDb" id="65489-OBART11G09750.1"/>
<dbReference type="AlphaFoldDB" id="A0A0D3HKL3"/>
<sequence>MLLFCLSSDLLITFVHIDIISLFKRKLNLDSVVHWDLVATELLNTNHECLCMKSIMSFVDSYGWPEDIIRRPCLWEKNIGRAFIG</sequence>
<dbReference type="EnsemblPlants" id="OBART11G09750.1">
    <property type="protein sequence ID" value="OBART11G09750.1"/>
    <property type="gene ID" value="OBART11G09750"/>
</dbReference>
<evidence type="ECO:0000313" key="3">
    <source>
        <dbReference type="Proteomes" id="UP000026960"/>
    </source>
</evidence>
<reference evidence="2" key="1">
    <citation type="journal article" date="2009" name="Rice">
        <title>De Novo Next Generation Sequencing of Plant Genomes.</title>
        <authorList>
            <person name="Rounsley S."/>
            <person name="Marri P.R."/>
            <person name="Yu Y."/>
            <person name="He R."/>
            <person name="Sisneros N."/>
            <person name="Goicoechea J.L."/>
            <person name="Lee S.J."/>
            <person name="Angelova A."/>
            <person name="Kudrna D."/>
            <person name="Luo M."/>
            <person name="Affourtit J."/>
            <person name="Desany B."/>
            <person name="Knight J."/>
            <person name="Niazi F."/>
            <person name="Egholm M."/>
            <person name="Wing R.A."/>
        </authorList>
    </citation>
    <scope>NUCLEOTIDE SEQUENCE [LARGE SCALE GENOMIC DNA]</scope>
    <source>
        <strain evidence="2">cv. IRGC 105608</strain>
    </source>
</reference>
<organism evidence="2">
    <name type="scientific">Oryza barthii</name>
    <dbReference type="NCBI Taxonomy" id="65489"/>
    <lineage>
        <taxon>Eukaryota</taxon>
        <taxon>Viridiplantae</taxon>
        <taxon>Streptophyta</taxon>
        <taxon>Embryophyta</taxon>
        <taxon>Tracheophyta</taxon>
        <taxon>Spermatophyta</taxon>
        <taxon>Magnoliopsida</taxon>
        <taxon>Liliopsida</taxon>
        <taxon>Poales</taxon>
        <taxon>Poaceae</taxon>
        <taxon>BOP clade</taxon>
        <taxon>Oryzoideae</taxon>
        <taxon>Oryzeae</taxon>
        <taxon>Oryzinae</taxon>
        <taxon>Oryza</taxon>
    </lineage>
</organism>
<evidence type="ECO:0000256" key="1">
    <source>
        <dbReference type="SAM" id="SignalP"/>
    </source>
</evidence>
<evidence type="ECO:0000313" key="2">
    <source>
        <dbReference type="EnsemblPlants" id="OBART11G09750.1"/>
    </source>
</evidence>
<dbReference type="Gramene" id="OBART11G09750.1">
    <property type="protein sequence ID" value="OBART11G09750.1"/>
    <property type="gene ID" value="OBART11G09750"/>
</dbReference>
<keyword evidence="1" id="KW-0732">Signal</keyword>
<dbReference type="HOGENOM" id="CLU_2516188_0_0_1"/>
<proteinExistence type="predicted"/>
<feature type="chain" id="PRO_5002263913" evidence="1">
    <location>
        <begin position="18"/>
        <end position="85"/>
    </location>
</feature>
<feature type="signal peptide" evidence="1">
    <location>
        <begin position="1"/>
        <end position="17"/>
    </location>
</feature>
<keyword evidence="3" id="KW-1185">Reference proteome</keyword>